<dbReference type="GO" id="GO:0016747">
    <property type="term" value="F:acyltransferase activity, transferring groups other than amino-acyl groups"/>
    <property type="evidence" value="ECO:0007669"/>
    <property type="project" value="InterPro"/>
</dbReference>
<dbReference type="PROSITE" id="PS51186">
    <property type="entry name" value="GNAT"/>
    <property type="match status" value="1"/>
</dbReference>
<proteinExistence type="predicted"/>
<dbReference type="Gene3D" id="3.40.630.30">
    <property type="match status" value="1"/>
</dbReference>
<dbReference type="SUPFAM" id="SSF55729">
    <property type="entry name" value="Acyl-CoA N-acyltransferases (Nat)"/>
    <property type="match status" value="1"/>
</dbReference>
<evidence type="ECO:0000313" key="2">
    <source>
        <dbReference type="EMBL" id="GAH68962.1"/>
    </source>
</evidence>
<dbReference type="EMBL" id="BARU01028291">
    <property type="protein sequence ID" value="GAH68962.1"/>
    <property type="molecule type" value="Genomic_DNA"/>
</dbReference>
<dbReference type="Pfam" id="PF00583">
    <property type="entry name" value="Acetyltransf_1"/>
    <property type="match status" value="1"/>
</dbReference>
<gene>
    <name evidence="2" type="ORF">S03H2_45186</name>
</gene>
<feature type="non-terminal residue" evidence="2">
    <location>
        <position position="1"/>
    </location>
</feature>
<reference evidence="2" key="1">
    <citation type="journal article" date="2014" name="Front. Microbiol.">
        <title>High frequency of phylogenetically diverse reductive dehalogenase-homologous genes in deep subseafloor sedimentary metagenomes.</title>
        <authorList>
            <person name="Kawai M."/>
            <person name="Futagami T."/>
            <person name="Toyoda A."/>
            <person name="Takaki Y."/>
            <person name="Nishi S."/>
            <person name="Hori S."/>
            <person name="Arai W."/>
            <person name="Tsubouchi T."/>
            <person name="Morono Y."/>
            <person name="Uchiyama I."/>
            <person name="Ito T."/>
            <person name="Fujiyama A."/>
            <person name="Inagaki F."/>
            <person name="Takami H."/>
        </authorList>
    </citation>
    <scope>NUCLEOTIDE SEQUENCE</scope>
    <source>
        <strain evidence="2">Expedition CK06-06</strain>
    </source>
</reference>
<feature type="domain" description="N-acetyltransferase" evidence="1">
    <location>
        <begin position="1"/>
        <end position="83"/>
    </location>
</feature>
<evidence type="ECO:0000259" key="1">
    <source>
        <dbReference type="PROSITE" id="PS51186"/>
    </source>
</evidence>
<dbReference type="CDD" id="cd04301">
    <property type="entry name" value="NAT_SF"/>
    <property type="match status" value="1"/>
</dbReference>
<dbReference type="AlphaFoldDB" id="X1HHQ1"/>
<name>X1HHQ1_9ZZZZ</name>
<organism evidence="2">
    <name type="scientific">marine sediment metagenome</name>
    <dbReference type="NCBI Taxonomy" id="412755"/>
    <lineage>
        <taxon>unclassified sequences</taxon>
        <taxon>metagenomes</taxon>
        <taxon>ecological metagenomes</taxon>
    </lineage>
</organism>
<sequence length="105" mass="11779">ENPYQRKGLGSRMVRTLIDWARQQGWSAVEAHAYADLPCWYAVTGQAGKTFWDKLGFRVVESTTEPAFAEGGHKAFVETLLKEAADRGIDADIAKTRYTMRLDLA</sequence>
<comment type="caution">
    <text evidence="2">The sequence shown here is derived from an EMBL/GenBank/DDBJ whole genome shotgun (WGS) entry which is preliminary data.</text>
</comment>
<dbReference type="InterPro" id="IPR000182">
    <property type="entry name" value="GNAT_dom"/>
</dbReference>
<accession>X1HHQ1</accession>
<dbReference type="InterPro" id="IPR016181">
    <property type="entry name" value="Acyl_CoA_acyltransferase"/>
</dbReference>
<protein>
    <recommendedName>
        <fullName evidence="1">N-acetyltransferase domain-containing protein</fullName>
    </recommendedName>
</protein>